<reference evidence="4 5" key="1">
    <citation type="journal article" date="2014" name="Genome Announc.">
        <title>Draft Genome Sequence of Advenella kashmirensis Strain W13003, a Polycyclic Aromatic Hydrocarbon-Degrading Bacterium.</title>
        <authorList>
            <person name="Wang X."/>
            <person name="Jin D."/>
            <person name="Zhou L."/>
            <person name="Wu L."/>
            <person name="An W."/>
            <person name="Zhao L."/>
        </authorList>
    </citation>
    <scope>NUCLEOTIDE SEQUENCE [LARGE SCALE GENOMIC DNA]</scope>
    <source>
        <strain evidence="4 5">W13003</strain>
    </source>
</reference>
<dbReference type="Proteomes" id="UP000018733">
    <property type="component" value="Unassembled WGS sequence"/>
</dbReference>
<keyword evidence="5" id="KW-1185">Reference proteome</keyword>
<feature type="region of interest" description="Disordered" evidence="1">
    <location>
        <begin position="328"/>
        <end position="353"/>
    </location>
</feature>
<keyword evidence="2" id="KW-1133">Transmembrane helix</keyword>
<feature type="transmembrane region" description="Helical" evidence="2">
    <location>
        <begin position="36"/>
        <end position="52"/>
    </location>
</feature>
<comment type="caution">
    <text evidence="4">The sequence shown here is derived from an EMBL/GenBank/DDBJ whole genome shotgun (WGS) entry which is preliminary data.</text>
</comment>
<accession>V8QXI2</accession>
<dbReference type="STRING" id="1424334.W822_00500"/>
<organism evidence="4 5">
    <name type="scientific">Advenella kashmirensis W13003</name>
    <dbReference type="NCBI Taxonomy" id="1424334"/>
    <lineage>
        <taxon>Bacteria</taxon>
        <taxon>Pseudomonadati</taxon>
        <taxon>Pseudomonadota</taxon>
        <taxon>Betaproteobacteria</taxon>
        <taxon>Burkholderiales</taxon>
        <taxon>Alcaligenaceae</taxon>
    </lineage>
</organism>
<dbReference type="AlphaFoldDB" id="V8QXI2"/>
<protein>
    <submittedName>
        <fullName evidence="4">Endonuclease</fullName>
    </submittedName>
</protein>
<keyword evidence="4" id="KW-0540">Nuclease</keyword>
<evidence type="ECO:0000259" key="3">
    <source>
        <dbReference type="Pfam" id="PF03372"/>
    </source>
</evidence>
<feature type="compositionally biased region" description="Basic and acidic residues" evidence="1">
    <location>
        <begin position="341"/>
        <end position="353"/>
    </location>
</feature>
<keyword evidence="4" id="KW-0378">Hydrolase</keyword>
<dbReference type="SUPFAM" id="SSF56219">
    <property type="entry name" value="DNase I-like"/>
    <property type="match status" value="1"/>
</dbReference>
<dbReference type="Gene3D" id="3.60.10.10">
    <property type="entry name" value="Endonuclease/exonuclease/phosphatase"/>
    <property type="match status" value="1"/>
</dbReference>
<dbReference type="InterPro" id="IPR036691">
    <property type="entry name" value="Endo/exonu/phosph_ase_sf"/>
</dbReference>
<dbReference type="HOGENOM" id="CLU_052333_0_0_4"/>
<dbReference type="RefSeq" id="WP_024003172.1">
    <property type="nucleotide sequence ID" value="NZ_KI650979.1"/>
</dbReference>
<evidence type="ECO:0000313" key="4">
    <source>
        <dbReference type="EMBL" id="ETF03739.1"/>
    </source>
</evidence>
<keyword evidence="2" id="KW-0472">Membrane</keyword>
<feature type="domain" description="Endonuclease/exonuclease/phosphatase" evidence="3">
    <location>
        <begin position="105"/>
        <end position="311"/>
    </location>
</feature>
<evidence type="ECO:0000256" key="2">
    <source>
        <dbReference type="SAM" id="Phobius"/>
    </source>
</evidence>
<gene>
    <name evidence="4" type="ORF">W822_00500</name>
</gene>
<name>V8QXI2_9BURK</name>
<dbReference type="GO" id="GO:0004519">
    <property type="term" value="F:endonuclease activity"/>
    <property type="evidence" value="ECO:0007669"/>
    <property type="project" value="UniProtKB-KW"/>
</dbReference>
<sequence length="353" mass="40582">MSYFYALMLLVPVLATCLAFLPCSHWTIRSLDFPRVQIAVLCVLALIMTAVYPPSPVWLAWLVVITNVIAVIYQACKIRPYTRLAHKEVLSNQDADDDRTISLLSSNVLTPNHNSQALIELVHRYKPDLVLTLESDQWWQDALECLHADYPHRVAIPLDNLYGMHLFSRLPLEETEVLYRVERDIPSICSQLVLRSGERIRIYCLHPTPPSPTESDTSAPRDAELLLVGKQIRERDETALVFGDLNDVAWSHSTRLFKKVSELLDARIGRGMFNTFHAHYRFLRWPLDHIFQSPEFQIKQMAKLSDIGSDHFPIYAKFQYCPAEEHKHEVETADTEEMSQADEKIAEGREEAN</sequence>
<keyword evidence="4" id="KW-0255">Endonuclease</keyword>
<evidence type="ECO:0000313" key="5">
    <source>
        <dbReference type="Proteomes" id="UP000018733"/>
    </source>
</evidence>
<dbReference type="InterPro" id="IPR005135">
    <property type="entry name" value="Endo/exonuclease/phosphatase"/>
</dbReference>
<dbReference type="EMBL" id="AYXT01000001">
    <property type="protein sequence ID" value="ETF03739.1"/>
    <property type="molecule type" value="Genomic_DNA"/>
</dbReference>
<dbReference type="Pfam" id="PF03372">
    <property type="entry name" value="Exo_endo_phos"/>
    <property type="match status" value="1"/>
</dbReference>
<feature type="transmembrane region" description="Helical" evidence="2">
    <location>
        <begin position="58"/>
        <end position="76"/>
    </location>
</feature>
<feature type="transmembrane region" description="Helical" evidence="2">
    <location>
        <begin position="6"/>
        <end position="24"/>
    </location>
</feature>
<dbReference type="eggNOG" id="COG3021">
    <property type="taxonomic scope" value="Bacteria"/>
</dbReference>
<keyword evidence="2" id="KW-0812">Transmembrane</keyword>
<dbReference type="PATRIC" id="fig|1424334.3.peg.104"/>
<proteinExistence type="predicted"/>
<evidence type="ECO:0000256" key="1">
    <source>
        <dbReference type="SAM" id="MobiDB-lite"/>
    </source>
</evidence>